<name>A0A1M6L9A9_9FIRM</name>
<feature type="transmembrane region" description="Helical" evidence="1">
    <location>
        <begin position="340"/>
        <end position="362"/>
    </location>
</feature>
<dbReference type="RefSeq" id="WP_242945358.1">
    <property type="nucleotide sequence ID" value="NZ_FQZY01000014.1"/>
</dbReference>
<feature type="transmembrane region" description="Helical" evidence="1">
    <location>
        <begin position="291"/>
        <end position="317"/>
    </location>
</feature>
<dbReference type="STRING" id="1121950.SAMN02745243_01110"/>
<feature type="transmembrane region" description="Helical" evidence="1">
    <location>
        <begin position="174"/>
        <end position="193"/>
    </location>
</feature>
<dbReference type="Proteomes" id="UP000184301">
    <property type="component" value="Unassembled WGS sequence"/>
</dbReference>
<feature type="transmembrane region" description="Helical" evidence="1">
    <location>
        <begin position="126"/>
        <end position="143"/>
    </location>
</feature>
<keyword evidence="1" id="KW-0472">Membrane</keyword>
<feature type="transmembrane region" description="Helical" evidence="1">
    <location>
        <begin position="148"/>
        <end position="168"/>
    </location>
</feature>
<evidence type="ECO:0000313" key="3">
    <source>
        <dbReference type="Proteomes" id="UP000184301"/>
    </source>
</evidence>
<sequence>MERLKQYAWQMILGMALLLIVLFAFHNAGAYKTTIGKVVKVQTEETGSATNYNSASENASEPTYTQKLTVKVLNGTYKGKKITVKNSYEYSLIDTEKCRRGDQVFLNISGEGEISSATVSGIKRDQYGILLLALLVYLVLILAGKRGIFALVSLAINIGIFVFALIMYENGADLIRLCNIMIVIFTVCTLFIVNGVNKRTMIAIAATFMTTFISIALFRIVLEYGGDIDYANLDYITGGQDLETIFIASISIAGLGAIMDVSVSISSALNELVVKDPNVSFRQMIRSGRELGYDIMGTMINVLLFTYICGLMPLMIIKIKNQIRLFTIIRIQIPFEICRFLIGGIGIMLGIPISILLSAVLLKIRRKKL</sequence>
<keyword evidence="1" id="KW-1133">Transmembrane helix</keyword>
<feature type="transmembrane region" description="Helical" evidence="1">
    <location>
        <begin position="200"/>
        <end position="222"/>
    </location>
</feature>
<dbReference type="PANTHER" id="PTHR41771">
    <property type="entry name" value="MEMBRANE PROTEIN-RELATED"/>
    <property type="match status" value="1"/>
</dbReference>
<dbReference type="InterPro" id="IPR012507">
    <property type="entry name" value="YibE_F"/>
</dbReference>
<evidence type="ECO:0000256" key="1">
    <source>
        <dbReference type="SAM" id="Phobius"/>
    </source>
</evidence>
<dbReference type="AlphaFoldDB" id="A0A1M6L9A9"/>
<accession>A0A1M6L9A9</accession>
<proteinExistence type="predicted"/>
<dbReference type="EMBL" id="FQZY01000014">
    <property type="protein sequence ID" value="SHJ67791.1"/>
    <property type="molecule type" value="Genomic_DNA"/>
</dbReference>
<keyword evidence="1" id="KW-0812">Transmembrane</keyword>
<dbReference type="Pfam" id="PF07907">
    <property type="entry name" value="YibE_F"/>
    <property type="match status" value="1"/>
</dbReference>
<feature type="transmembrane region" description="Helical" evidence="1">
    <location>
        <begin position="242"/>
        <end position="270"/>
    </location>
</feature>
<organism evidence="2 3">
    <name type="scientific">Hespellia stercorisuis DSM 15480</name>
    <dbReference type="NCBI Taxonomy" id="1121950"/>
    <lineage>
        <taxon>Bacteria</taxon>
        <taxon>Bacillati</taxon>
        <taxon>Bacillota</taxon>
        <taxon>Clostridia</taxon>
        <taxon>Lachnospirales</taxon>
        <taxon>Lachnospiraceae</taxon>
        <taxon>Hespellia</taxon>
    </lineage>
</organism>
<reference evidence="2 3" key="1">
    <citation type="submission" date="2016-11" db="EMBL/GenBank/DDBJ databases">
        <authorList>
            <person name="Jaros S."/>
            <person name="Januszkiewicz K."/>
            <person name="Wedrychowicz H."/>
        </authorList>
    </citation>
    <scope>NUCLEOTIDE SEQUENCE [LARGE SCALE GENOMIC DNA]</scope>
    <source>
        <strain evidence="2 3">DSM 15480</strain>
    </source>
</reference>
<dbReference type="PANTHER" id="PTHR41771:SF1">
    <property type="entry name" value="MEMBRANE PROTEIN"/>
    <property type="match status" value="1"/>
</dbReference>
<protein>
    <submittedName>
        <fullName evidence="2">Uncharacterized membrane protein</fullName>
    </submittedName>
</protein>
<keyword evidence="3" id="KW-1185">Reference proteome</keyword>
<gene>
    <name evidence="2" type="ORF">SAMN02745243_01110</name>
</gene>
<evidence type="ECO:0000313" key="2">
    <source>
        <dbReference type="EMBL" id="SHJ67791.1"/>
    </source>
</evidence>